<feature type="domain" description="HTH lysR-type" evidence="5">
    <location>
        <begin position="11"/>
        <end position="68"/>
    </location>
</feature>
<comment type="similarity">
    <text evidence="1">Belongs to the LysR transcriptional regulatory family.</text>
</comment>
<dbReference type="SUPFAM" id="SSF53850">
    <property type="entry name" value="Periplasmic binding protein-like II"/>
    <property type="match status" value="1"/>
</dbReference>
<dbReference type="PANTHER" id="PTHR30126:SF98">
    <property type="entry name" value="HTH-TYPE TRANSCRIPTIONAL ACTIVATOR BAUR"/>
    <property type="match status" value="1"/>
</dbReference>
<evidence type="ECO:0000256" key="2">
    <source>
        <dbReference type="ARBA" id="ARBA00023015"/>
    </source>
</evidence>
<keyword evidence="4" id="KW-0804">Transcription</keyword>
<evidence type="ECO:0000259" key="5">
    <source>
        <dbReference type="PROSITE" id="PS50931"/>
    </source>
</evidence>
<evidence type="ECO:0000256" key="4">
    <source>
        <dbReference type="ARBA" id="ARBA00023163"/>
    </source>
</evidence>
<dbReference type="PANTHER" id="PTHR30126">
    <property type="entry name" value="HTH-TYPE TRANSCRIPTIONAL REGULATOR"/>
    <property type="match status" value="1"/>
</dbReference>
<keyword evidence="7" id="KW-1185">Reference proteome</keyword>
<dbReference type="InterPro" id="IPR005119">
    <property type="entry name" value="LysR_subst-bd"/>
</dbReference>
<gene>
    <name evidence="6" type="ORF">NHN17_24730</name>
</gene>
<name>A0ABT1NAT2_9GAMM</name>
<dbReference type="EMBL" id="JANEYT010000128">
    <property type="protein sequence ID" value="MCQ1061242.1"/>
    <property type="molecule type" value="Genomic_DNA"/>
</dbReference>
<evidence type="ECO:0000313" key="6">
    <source>
        <dbReference type="EMBL" id="MCQ1061242.1"/>
    </source>
</evidence>
<dbReference type="InterPro" id="IPR000847">
    <property type="entry name" value="LysR_HTH_N"/>
</dbReference>
<dbReference type="Pfam" id="PF03466">
    <property type="entry name" value="LysR_substrate"/>
    <property type="match status" value="1"/>
</dbReference>
<sequence length="310" mass="34521">MTIQAPTLDKRDLRRLELFREIVEQGGISNAIHSTGLSQPVLSNQLITLEKSLGVSLCKRGRSGFELTDEGRSVYNYANEISAMLTEYAFKLKGVHSTLSGHVRVGCLDNTATLTNNPLLKAIEQFYQLSDDVEVTLDVGDYTQLNEKLLSGQLDMMLCVLGDRQRAAFEFATPLFIEQSQLYARKDLAEQIIANHYILSGCRINMGGYAVDTMKALLNIEQHPGVKLYNGWHVESGLMLTLAGSHLSFLPTHLIEQNRACQHLVALQPDKWKLESQFYLITKGKPSTLSSAARAFTDLLNTVAKESNDQ</sequence>
<protein>
    <submittedName>
        <fullName evidence="6">LysR family transcriptional regulator</fullName>
    </submittedName>
</protein>
<dbReference type="SUPFAM" id="SSF46785">
    <property type="entry name" value="Winged helix' DNA-binding domain"/>
    <property type="match status" value="1"/>
</dbReference>
<dbReference type="CDD" id="cd05466">
    <property type="entry name" value="PBP2_LTTR_substrate"/>
    <property type="match status" value="1"/>
</dbReference>
<dbReference type="InterPro" id="IPR036390">
    <property type="entry name" value="WH_DNA-bd_sf"/>
</dbReference>
<evidence type="ECO:0000256" key="3">
    <source>
        <dbReference type="ARBA" id="ARBA00023125"/>
    </source>
</evidence>
<comment type="caution">
    <text evidence="6">The sequence shown here is derived from an EMBL/GenBank/DDBJ whole genome shotgun (WGS) entry which is preliminary data.</text>
</comment>
<proteinExistence type="inferred from homology"/>
<dbReference type="Gene3D" id="1.10.10.10">
    <property type="entry name" value="Winged helix-like DNA-binding domain superfamily/Winged helix DNA-binding domain"/>
    <property type="match status" value="1"/>
</dbReference>
<evidence type="ECO:0000313" key="7">
    <source>
        <dbReference type="Proteomes" id="UP001524460"/>
    </source>
</evidence>
<dbReference type="PROSITE" id="PS50931">
    <property type="entry name" value="HTH_LYSR"/>
    <property type="match status" value="1"/>
</dbReference>
<dbReference type="InterPro" id="IPR036388">
    <property type="entry name" value="WH-like_DNA-bd_sf"/>
</dbReference>
<dbReference type="Pfam" id="PF00126">
    <property type="entry name" value="HTH_1"/>
    <property type="match status" value="1"/>
</dbReference>
<keyword evidence="2" id="KW-0805">Transcription regulation</keyword>
<organism evidence="6 7">
    <name type="scientific">Photobacterium pectinilyticum</name>
    <dbReference type="NCBI Taxonomy" id="2906793"/>
    <lineage>
        <taxon>Bacteria</taxon>
        <taxon>Pseudomonadati</taxon>
        <taxon>Pseudomonadota</taxon>
        <taxon>Gammaproteobacteria</taxon>
        <taxon>Vibrionales</taxon>
        <taxon>Vibrionaceae</taxon>
        <taxon>Photobacterium</taxon>
    </lineage>
</organism>
<dbReference type="Gene3D" id="3.40.190.10">
    <property type="entry name" value="Periplasmic binding protein-like II"/>
    <property type="match status" value="1"/>
</dbReference>
<keyword evidence="3" id="KW-0238">DNA-binding</keyword>
<accession>A0ABT1NAT2</accession>
<dbReference type="Proteomes" id="UP001524460">
    <property type="component" value="Unassembled WGS sequence"/>
</dbReference>
<reference evidence="6 7" key="1">
    <citation type="submission" date="2022-07" db="EMBL/GenBank/DDBJ databases">
        <title>Photobacterium pectinilyticum sp. nov., a marine bacterium isolated from surface seawater of Qingdao offshore.</title>
        <authorList>
            <person name="Wang X."/>
        </authorList>
    </citation>
    <scope>NUCLEOTIDE SEQUENCE [LARGE SCALE GENOMIC DNA]</scope>
    <source>
        <strain evidence="6 7">ZSDE20</strain>
    </source>
</reference>
<dbReference type="RefSeq" id="WP_255045353.1">
    <property type="nucleotide sequence ID" value="NZ_JANEYT010000128.1"/>
</dbReference>
<evidence type="ECO:0000256" key="1">
    <source>
        <dbReference type="ARBA" id="ARBA00009437"/>
    </source>
</evidence>